<protein>
    <submittedName>
        <fullName evidence="2">Semialdehyde dehydrogenase</fullName>
    </submittedName>
</protein>
<accession>A0ABY5IP79</accession>
<evidence type="ECO:0000259" key="1">
    <source>
        <dbReference type="SMART" id="SM00859"/>
    </source>
</evidence>
<organism evidence="2 3">
    <name type="scientific">Flavobacterium cerinum</name>
    <dbReference type="NCBI Taxonomy" id="2502784"/>
    <lineage>
        <taxon>Bacteria</taxon>
        <taxon>Pseudomonadati</taxon>
        <taxon>Bacteroidota</taxon>
        <taxon>Flavobacteriia</taxon>
        <taxon>Flavobacteriales</taxon>
        <taxon>Flavobacteriaceae</taxon>
        <taxon>Flavobacterium</taxon>
    </lineage>
</organism>
<gene>
    <name evidence="2" type="ORF">NOX80_10600</name>
</gene>
<dbReference type="InterPro" id="IPR036291">
    <property type="entry name" value="NAD(P)-bd_dom_sf"/>
</dbReference>
<dbReference type="SMART" id="SM00859">
    <property type="entry name" value="Semialdhyde_dh"/>
    <property type="match status" value="1"/>
</dbReference>
<proteinExistence type="predicted"/>
<dbReference type="Proteomes" id="UP001059844">
    <property type="component" value="Chromosome"/>
</dbReference>
<evidence type="ECO:0000313" key="2">
    <source>
        <dbReference type="EMBL" id="UUC44081.1"/>
    </source>
</evidence>
<dbReference type="Gene3D" id="3.40.50.720">
    <property type="entry name" value="NAD(P)-binding Rossmann-like Domain"/>
    <property type="match status" value="1"/>
</dbReference>
<dbReference type="RefSeq" id="WP_256549751.1">
    <property type="nucleotide sequence ID" value="NZ_CP101751.1"/>
</dbReference>
<evidence type="ECO:0000313" key="3">
    <source>
        <dbReference type="Proteomes" id="UP001059844"/>
    </source>
</evidence>
<dbReference type="PANTHER" id="PTHR14097">
    <property type="entry name" value="OXIDOREDUCTASE HTATIP2"/>
    <property type="match status" value="1"/>
</dbReference>
<dbReference type="EMBL" id="CP101751">
    <property type="protein sequence ID" value="UUC44081.1"/>
    <property type="molecule type" value="Genomic_DNA"/>
</dbReference>
<name>A0ABY5IP79_9FLAO</name>
<keyword evidence="3" id="KW-1185">Reference proteome</keyword>
<dbReference type="Pfam" id="PF01118">
    <property type="entry name" value="Semialdhyde_dh"/>
    <property type="match status" value="1"/>
</dbReference>
<dbReference type="PANTHER" id="PTHR14097:SF7">
    <property type="entry name" value="OXIDOREDUCTASE HTATIP2"/>
    <property type="match status" value="1"/>
</dbReference>
<dbReference type="InterPro" id="IPR000534">
    <property type="entry name" value="Semialdehyde_DH_NAD-bd"/>
</dbReference>
<sequence length="217" mass="24201">MKVVIIGATGATGKELLELLIANPEVTEIIALVRKPLTVKETKLQEVVVDFDRIADWDYDLSADVAFSCMGTTLKAAGSKEAQYKVDYTYQYEFARIAKAKQIPAFILISATSANPYATIFYSRIKGELEQAVEKLNFENYIVFRPGPLIRSNSDRGGEKISISIISFLNKLGFLRKMAPLPVKELAKLMIRYAKNPPPGHTILESEIILDEIKKAD</sequence>
<feature type="domain" description="Semialdehyde dehydrogenase NAD-binding" evidence="1">
    <location>
        <begin position="2"/>
        <end position="100"/>
    </location>
</feature>
<dbReference type="SUPFAM" id="SSF51735">
    <property type="entry name" value="NAD(P)-binding Rossmann-fold domains"/>
    <property type="match status" value="1"/>
</dbReference>
<reference evidence="2" key="1">
    <citation type="submission" date="2022-07" db="EMBL/GenBank/DDBJ databases">
        <title>Isolation, identification, and degradation of a PFOSA degrading strain from sewage treatment plant.</title>
        <authorList>
            <person name="Zhang L."/>
            <person name="Huo Y."/>
        </authorList>
    </citation>
    <scope>NUCLEOTIDE SEQUENCE</scope>
    <source>
        <strain evidence="2">C1</strain>
    </source>
</reference>